<sequence length="570" mass="64758">MAARRPGSTCLVCQFRQALIGRRRPNDPGIKRQRQRRTMGTMGTMAVSTTGRDTEVVVHESRTVTSNKRKRTADDTQPEATTPFVVSVRPEQPRRTHIDNAVPDLSASLHSLEQLWQERDQRLKVLRNLSNPWPPPPRHRQHRERSSTSSSAPATTTTTPDVPVPPELPSADAAPVPHHVFRQRLLAAKPEKPLRHVLRAQLLHCETPREIHRVVATALVHGPATRNALAALHEPLMRALYRCRISVSDAAVLACLTALRARFATYNLIFPPSLLTLAVKFAARARSLPAMKSYLRALRHPHAHPLTPHTFRALIAKFSIGRRGLGEIRNGRWRRPDLLQVLLGFQNCAHLPRSEQYHLETFLDRTDWQYLHGWIAVLARCRATEALWHEWQLWKSNVTRLYPRSLASPHRYNTTRLRGDSWFIEQMTHCGALQQAWTILGESGISYTGLNQPLRDRLLEAPEFAPKWLTAVVIEDLQRKCGTELLKLEGALGIRWIASEKGEAEGRHECFEEREQVLERLAGTGFDRHCGFPYDEGELAAGERSLHCAEEVGGPESEEGKEWVKVKMQW</sequence>
<gene>
    <name evidence="2" type="ORF">B0A50_07875</name>
</gene>
<dbReference type="OrthoDB" id="3827811at2759"/>
<feature type="compositionally biased region" description="Low complexity" evidence="1">
    <location>
        <begin position="147"/>
        <end position="161"/>
    </location>
</feature>
<comment type="caution">
    <text evidence="2">The sequence shown here is derived from an EMBL/GenBank/DDBJ whole genome shotgun (WGS) entry which is preliminary data.</text>
</comment>
<evidence type="ECO:0000313" key="2">
    <source>
        <dbReference type="EMBL" id="TKA22773.1"/>
    </source>
</evidence>
<protein>
    <submittedName>
        <fullName evidence="2">Uncharacterized protein</fullName>
    </submittedName>
</protein>
<reference evidence="2 3" key="1">
    <citation type="submission" date="2017-03" db="EMBL/GenBank/DDBJ databases">
        <title>Genomes of endolithic fungi from Antarctica.</title>
        <authorList>
            <person name="Coleine C."/>
            <person name="Masonjones S."/>
            <person name="Stajich J.E."/>
        </authorList>
    </citation>
    <scope>NUCLEOTIDE SEQUENCE [LARGE SCALE GENOMIC DNA]</scope>
    <source>
        <strain evidence="2 3">CCFEE 6315</strain>
    </source>
</reference>
<name>A0A4U0TLF6_9PEZI</name>
<evidence type="ECO:0000313" key="3">
    <source>
        <dbReference type="Proteomes" id="UP000308549"/>
    </source>
</evidence>
<proteinExistence type="predicted"/>
<feature type="region of interest" description="Disordered" evidence="1">
    <location>
        <begin position="128"/>
        <end position="174"/>
    </location>
</feature>
<dbReference type="Proteomes" id="UP000308549">
    <property type="component" value="Unassembled WGS sequence"/>
</dbReference>
<dbReference type="AlphaFoldDB" id="A0A4U0TLF6"/>
<feature type="region of interest" description="Disordered" evidence="1">
    <location>
        <begin position="61"/>
        <end position="95"/>
    </location>
</feature>
<organism evidence="2 3">
    <name type="scientific">Salinomyces thailandicus</name>
    <dbReference type="NCBI Taxonomy" id="706561"/>
    <lineage>
        <taxon>Eukaryota</taxon>
        <taxon>Fungi</taxon>
        <taxon>Dikarya</taxon>
        <taxon>Ascomycota</taxon>
        <taxon>Pezizomycotina</taxon>
        <taxon>Dothideomycetes</taxon>
        <taxon>Dothideomycetidae</taxon>
        <taxon>Mycosphaerellales</taxon>
        <taxon>Teratosphaeriaceae</taxon>
        <taxon>Salinomyces</taxon>
    </lineage>
</organism>
<accession>A0A4U0TLF6</accession>
<keyword evidence="3" id="KW-1185">Reference proteome</keyword>
<dbReference type="EMBL" id="NAJL01000066">
    <property type="protein sequence ID" value="TKA22773.1"/>
    <property type="molecule type" value="Genomic_DNA"/>
</dbReference>
<evidence type="ECO:0000256" key="1">
    <source>
        <dbReference type="SAM" id="MobiDB-lite"/>
    </source>
</evidence>